<dbReference type="EMBL" id="CP063657">
    <property type="protein sequence ID" value="QOW22798.1"/>
    <property type="molecule type" value="Genomic_DNA"/>
</dbReference>
<name>A0A7S6UM20_9GAMM</name>
<organism evidence="9 10">
    <name type="scientific">Novilysobacter avium</name>
    <dbReference type="NCBI Taxonomy" id="2781023"/>
    <lineage>
        <taxon>Bacteria</taxon>
        <taxon>Pseudomonadati</taxon>
        <taxon>Pseudomonadota</taxon>
        <taxon>Gammaproteobacteria</taxon>
        <taxon>Lysobacterales</taxon>
        <taxon>Lysobacteraceae</taxon>
        <taxon>Novilysobacter</taxon>
    </lineage>
</organism>
<evidence type="ECO:0000256" key="1">
    <source>
        <dbReference type="ARBA" id="ARBA00022448"/>
    </source>
</evidence>
<dbReference type="InterPro" id="IPR009056">
    <property type="entry name" value="Cyt_c-like_dom"/>
</dbReference>
<keyword evidence="4" id="KW-0249">Electron transport</keyword>
<feature type="signal peptide" evidence="7">
    <location>
        <begin position="1"/>
        <end position="23"/>
    </location>
</feature>
<dbReference type="RefSeq" id="WP_194035291.1">
    <property type="nucleotide sequence ID" value="NZ_CP063657.1"/>
</dbReference>
<proteinExistence type="predicted"/>
<evidence type="ECO:0000256" key="6">
    <source>
        <dbReference type="PROSITE-ProRule" id="PRU00433"/>
    </source>
</evidence>
<keyword evidence="10" id="KW-1185">Reference proteome</keyword>
<sequence>MKMRGIILAVAALLYTPLLPAQSGDDGNTDSPELPFLDLRRVELISGDAAAGREKTQICANCHGPDGIAVVTEFPNLAGLSADYMYWQLIRYKRGVNPSPMTPLVADLSEQDMRDLSVYYASLPVPSAVPAGDEEPAGDLTPALLHKGKQLYLAGDPARGIPACQGCHGADARGPAAAHRILPGGQAPYAAYPALRGQHYGYLQTKLAGYRDGDMDDSTSGFVMTGVAETLDDDAIQAVAGWLSSLQIGASPTPTSPPIR</sequence>
<evidence type="ECO:0000256" key="7">
    <source>
        <dbReference type="SAM" id="SignalP"/>
    </source>
</evidence>
<evidence type="ECO:0000256" key="2">
    <source>
        <dbReference type="ARBA" id="ARBA00022617"/>
    </source>
</evidence>
<evidence type="ECO:0000256" key="3">
    <source>
        <dbReference type="ARBA" id="ARBA00022723"/>
    </source>
</evidence>
<feature type="chain" id="PRO_5047080759" evidence="7">
    <location>
        <begin position="24"/>
        <end position="260"/>
    </location>
</feature>
<keyword evidence="1" id="KW-0813">Transport</keyword>
<keyword evidence="3 6" id="KW-0479">Metal-binding</keyword>
<protein>
    <submittedName>
        <fullName evidence="9">Cytochrome c4</fullName>
    </submittedName>
</protein>
<dbReference type="PANTHER" id="PTHR33751">
    <property type="entry name" value="CBB3-TYPE CYTOCHROME C OXIDASE SUBUNIT FIXP"/>
    <property type="match status" value="1"/>
</dbReference>
<dbReference type="Proteomes" id="UP000593932">
    <property type="component" value="Chromosome"/>
</dbReference>
<evidence type="ECO:0000313" key="9">
    <source>
        <dbReference type="EMBL" id="QOW22798.1"/>
    </source>
</evidence>
<feature type="domain" description="Cytochrome c" evidence="8">
    <location>
        <begin position="143"/>
        <end position="247"/>
    </location>
</feature>
<dbReference type="Gene3D" id="1.10.760.10">
    <property type="entry name" value="Cytochrome c-like domain"/>
    <property type="match status" value="2"/>
</dbReference>
<feature type="domain" description="Cytochrome c" evidence="8">
    <location>
        <begin position="47"/>
        <end position="124"/>
    </location>
</feature>
<evidence type="ECO:0000256" key="4">
    <source>
        <dbReference type="ARBA" id="ARBA00022982"/>
    </source>
</evidence>
<keyword evidence="2 6" id="KW-0349">Heme</keyword>
<evidence type="ECO:0000313" key="10">
    <source>
        <dbReference type="Proteomes" id="UP000593932"/>
    </source>
</evidence>
<keyword evidence="7" id="KW-0732">Signal</keyword>
<accession>A0A7S6UM20</accession>
<evidence type="ECO:0000259" key="8">
    <source>
        <dbReference type="PROSITE" id="PS51007"/>
    </source>
</evidence>
<dbReference type="InterPro" id="IPR050597">
    <property type="entry name" value="Cytochrome_c_Oxidase_Subunit"/>
</dbReference>
<dbReference type="Pfam" id="PF00034">
    <property type="entry name" value="Cytochrom_C"/>
    <property type="match status" value="1"/>
</dbReference>
<dbReference type="InterPro" id="IPR036909">
    <property type="entry name" value="Cyt_c-like_dom_sf"/>
</dbReference>
<dbReference type="PANTHER" id="PTHR33751:SF9">
    <property type="entry name" value="CYTOCHROME C4"/>
    <property type="match status" value="1"/>
</dbReference>
<gene>
    <name evidence="9" type="ORF">INQ42_04270</name>
</gene>
<dbReference type="SUPFAM" id="SSF46626">
    <property type="entry name" value="Cytochrome c"/>
    <property type="match status" value="2"/>
</dbReference>
<reference evidence="9 10" key="1">
    <citation type="submission" date="2020-10" db="EMBL/GenBank/DDBJ databases">
        <title>complete genome sequencing of Lysobacter sp. H23M41.</title>
        <authorList>
            <person name="Bae J.-W."/>
            <person name="Lee S.-Y."/>
        </authorList>
    </citation>
    <scope>NUCLEOTIDE SEQUENCE [LARGE SCALE GENOMIC DNA]</scope>
    <source>
        <strain evidence="9 10">H23M41</strain>
    </source>
</reference>
<dbReference type="PROSITE" id="PS51007">
    <property type="entry name" value="CYTC"/>
    <property type="match status" value="2"/>
</dbReference>
<keyword evidence="5 6" id="KW-0408">Iron</keyword>
<evidence type="ECO:0000256" key="5">
    <source>
        <dbReference type="ARBA" id="ARBA00023004"/>
    </source>
</evidence>